<evidence type="ECO:0000256" key="1">
    <source>
        <dbReference type="ARBA" id="ARBA00004141"/>
    </source>
</evidence>
<sequence length="322" mass="35695">MADPSVDDGVDLGGRLNSAIWGLAGAAGLFLALRLYCKIWRTRKLWWDDHFLVIAFLALLASVVLQSILVQLGIGKHSANIPIENVKPMSKYSYASGFCSILALVWSKTSFGLTLLRIASGWPRTTIWVIIVGVNIVLGVNGTIQWIQCWPTPRLWDWEHEGTCWDPEIVKGYNTFASIFSGVMGIVLALLPWKIIWNVQIRKREKFGAMIAMSMGLLAGAMSFTKISTLYAIGHPDVSTNVNLFIFGTAEPAMTIVGASIPVLRLLFKRKRMSRTSMGRSGGPYLVSNVISLRSRSKLENDGRVRPLDEESILQRPVTWGS</sequence>
<dbReference type="VEuPathDB" id="FungiDB:jhhlp_004764"/>
<dbReference type="Pfam" id="PF20684">
    <property type="entry name" value="Fung_rhodopsin"/>
    <property type="match status" value="1"/>
</dbReference>
<feature type="transmembrane region" description="Helical" evidence="6">
    <location>
        <begin position="245"/>
        <end position="268"/>
    </location>
</feature>
<feature type="transmembrane region" description="Helical" evidence="6">
    <location>
        <begin position="127"/>
        <end position="147"/>
    </location>
</feature>
<feature type="transmembrane region" description="Helical" evidence="6">
    <location>
        <begin position="209"/>
        <end position="233"/>
    </location>
</feature>
<feature type="transmembrane region" description="Helical" evidence="6">
    <location>
        <begin position="176"/>
        <end position="197"/>
    </location>
</feature>
<organism evidence="8 9">
    <name type="scientific">Lomentospora prolificans</name>
    <dbReference type="NCBI Taxonomy" id="41688"/>
    <lineage>
        <taxon>Eukaryota</taxon>
        <taxon>Fungi</taxon>
        <taxon>Dikarya</taxon>
        <taxon>Ascomycota</taxon>
        <taxon>Pezizomycotina</taxon>
        <taxon>Sordariomycetes</taxon>
        <taxon>Hypocreomycetidae</taxon>
        <taxon>Microascales</taxon>
        <taxon>Microascaceae</taxon>
        <taxon>Lomentospora</taxon>
    </lineage>
</organism>
<feature type="transmembrane region" description="Helical" evidence="6">
    <location>
        <begin position="20"/>
        <end position="39"/>
    </location>
</feature>
<evidence type="ECO:0000259" key="7">
    <source>
        <dbReference type="Pfam" id="PF20684"/>
    </source>
</evidence>
<evidence type="ECO:0000256" key="3">
    <source>
        <dbReference type="ARBA" id="ARBA00022989"/>
    </source>
</evidence>
<accession>A0A2N3N8C7</accession>
<evidence type="ECO:0000256" key="2">
    <source>
        <dbReference type="ARBA" id="ARBA00022692"/>
    </source>
</evidence>
<dbReference type="PANTHER" id="PTHR33048:SF42">
    <property type="entry name" value="INTEGRAL MEMBRANE PROTEIN"/>
    <property type="match status" value="1"/>
</dbReference>
<gene>
    <name evidence="8" type="ORF">jhhlp_004764</name>
</gene>
<name>A0A2N3N8C7_9PEZI</name>
<keyword evidence="3 6" id="KW-1133">Transmembrane helix</keyword>
<comment type="similarity">
    <text evidence="5">Belongs to the SAT4 family.</text>
</comment>
<feature type="transmembrane region" description="Helical" evidence="6">
    <location>
        <begin position="51"/>
        <end position="74"/>
    </location>
</feature>
<dbReference type="InterPro" id="IPR052337">
    <property type="entry name" value="SAT4-like"/>
</dbReference>
<dbReference type="EMBL" id="NLAX01000094">
    <property type="protein sequence ID" value="PKS08711.1"/>
    <property type="molecule type" value="Genomic_DNA"/>
</dbReference>
<dbReference type="GO" id="GO:0016020">
    <property type="term" value="C:membrane"/>
    <property type="evidence" value="ECO:0007669"/>
    <property type="project" value="UniProtKB-SubCell"/>
</dbReference>
<evidence type="ECO:0000256" key="5">
    <source>
        <dbReference type="ARBA" id="ARBA00038359"/>
    </source>
</evidence>
<keyword evidence="2 6" id="KW-0812">Transmembrane</keyword>
<evidence type="ECO:0000313" key="8">
    <source>
        <dbReference type="EMBL" id="PKS08711.1"/>
    </source>
</evidence>
<dbReference type="Proteomes" id="UP000233524">
    <property type="component" value="Unassembled WGS sequence"/>
</dbReference>
<feature type="transmembrane region" description="Helical" evidence="6">
    <location>
        <begin position="94"/>
        <end position="115"/>
    </location>
</feature>
<dbReference type="InParanoid" id="A0A2N3N8C7"/>
<feature type="domain" description="Rhodopsin" evidence="7">
    <location>
        <begin position="33"/>
        <end position="270"/>
    </location>
</feature>
<dbReference type="OrthoDB" id="5417887at2759"/>
<evidence type="ECO:0000256" key="6">
    <source>
        <dbReference type="SAM" id="Phobius"/>
    </source>
</evidence>
<evidence type="ECO:0000313" key="9">
    <source>
        <dbReference type="Proteomes" id="UP000233524"/>
    </source>
</evidence>
<keyword evidence="9" id="KW-1185">Reference proteome</keyword>
<dbReference type="InterPro" id="IPR049326">
    <property type="entry name" value="Rhodopsin_dom_fungi"/>
</dbReference>
<protein>
    <recommendedName>
        <fullName evidence="7">Rhodopsin domain-containing protein</fullName>
    </recommendedName>
</protein>
<dbReference type="PANTHER" id="PTHR33048">
    <property type="entry name" value="PTH11-LIKE INTEGRAL MEMBRANE PROTEIN (AFU_ORTHOLOGUE AFUA_5G11245)"/>
    <property type="match status" value="1"/>
</dbReference>
<comment type="subcellular location">
    <subcellularLocation>
        <location evidence="1">Membrane</location>
        <topology evidence="1">Multi-pass membrane protein</topology>
    </subcellularLocation>
</comment>
<comment type="caution">
    <text evidence="8">The sequence shown here is derived from an EMBL/GenBank/DDBJ whole genome shotgun (WGS) entry which is preliminary data.</text>
</comment>
<evidence type="ECO:0000256" key="4">
    <source>
        <dbReference type="ARBA" id="ARBA00023136"/>
    </source>
</evidence>
<reference evidence="8 9" key="1">
    <citation type="journal article" date="2017" name="G3 (Bethesda)">
        <title>First Draft Genome Sequence of the Pathogenic Fungus Lomentospora prolificans (Formerly Scedosporium prolificans).</title>
        <authorList>
            <person name="Luo R."/>
            <person name="Zimin A."/>
            <person name="Workman R."/>
            <person name="Fan Y."/>
            <person name="Pertea G."/>
            <person name="Grossman N."/>
            <person name="Wear M.P."/>
            <person name="Jia B."/>
            <person name="Miller H."/>
            <person name="Casadevall A."/>
            <person name="Timp W."/>
            <person name="Zhang S.X."/>
            <person name="Salzberg S.L."/>
        </authorList>
    </citation>
    <scope>NUCLEOTIDE SEQUENCE [LARGE SCALE GENOMIC DNA]</scope>
    <source>
        <strain evidence="8 9">JHH-5317</strain>
    </source>
</reference>
<proteinExistence type="inferred from homology"/>
<dbReference type="STRING" id="41688.A0A2N3N8C7"/>
<keyword evidence="4 6" id="KW-0472">Membrane</keyword>
<dbReference type="AlphaFoldDB" id="A0A2N3N8C7"/>